<keyword evidence="2" id="KW-0378">Hydrolase</keyword>
<feature type="region of interest" description="Disordered" evidence="1">
    <location>
        <begin position="32"/>
        <end position="60"/>
    </location>
</feature>
<organism evidence="2 3">
    <name type="scientific">Trichoderma cornu-damae</name>
    <dbReference type="NCBI Taxonomy" id="654480"/>
    <lineage>
        <taxon>Eukaryota</taxon>
        <taxon>Fungi</taxon>
        <taxon>Dikarya</taxon>
        <taxon>Ascomycota</taxon>
        <taxon>Pezizomycotina</taxon>
        <taxon>Sordariomycetes</taxon>
        <taxon>Hypocreomycetidae</taxon>
        <taxon>Hypocreales</taxon>
        <taxon>Hypocreaceae</taxon>
        <taxon>Trichoderma</taxon>
    </lineage>
</organism>
<comment type="caution">
    <text evidence="2">The sequence shown here is derived from an EMBL/GenBank/DDBJ whole genome shotgun (WGS) entry which is preliminary data.</text>
</comment>
<reference evidence="2" key="1">
    <citation type="submission" date="2021-08" db="EMBL/GenBank/DDBJ databases">
        <title>Chromosome-Level Trichoderma cornu-damae using Hi-C Data.</title>
        <authorList>
            <person name="Kim C.S."/>
        </authorList>
    </citation>
    <scope>NUCLEOTIDE SEQUENCE</scope>
    <source>
        <strain evidence="2">KA19-0412C</strain>
    </source>
</reference>
<evidence type="ECO:0000313" key="3">
    <source>
        <dbReference type="Proteomes" id="UP000827724"/>
    </source>
</evidence>
<sequence length="60" mass="6547">MARCDATNREIVYLPFGDYQAEVGTLLQGEANYDQGDNTQQAPPAPWTVDVQGLGDPDFS</sequence>
<accession>A0A9P8QDQ2</accession>
<evidence type="ECO:0000313" key="2">
    <source>
        <dbReference type="EMBL" id="KAH6603176.1"/>
    </source>
</evidence>
<proteinExistence type="predicted"/>
<evidence type="ECO:0000256" key="1">
    <source>
        <dbReference type="SAM" id="MobiDB-lite"/>
    </source>
</evidence>
<dbReference type="AlphaFoldDB" id="A0A9P8QDQ2"/>
<dbReference type="GO" id="GO:0016787">
    <property type="term" value="F:hydrolase activity"/>
    <property type="evidence" value="ECO:0007669"/>
    <property type="project" value="UniProtKB-KW"/>
</dbReference>
<dbReference type="EMBL" id="JAIWOZ010000007">
    <property type="protein sequence ID" value="KAH6603176.1"/>
    <property type="molecule type" value="Genomic_DNA"/>
</dbReference>
<keyword evidence="3" id="KW-1185">Reference proteome</keyword>
<protein>
    <submittedName>
        <fullName evidence="2">Glycoside hydrolase family 55 protein</fullName>
    </submittedName>
</protein>
<name>A0A9P8QDQ2_9HYPO</name>
<dbReference type="Proteomes" id="UP000827724">
    <property type="component" value="Unassembled WGS sequence"/>
</dbReference>
<gene>
    <name evidence="2" type="ORF">Trco_007951</name>
</gene>